<sequence length="64" mass="7407">MRNLSMAQPENPKFTLSRPFKDCKFTHDFRNDLALKLKARIFFQNIPLSYFALDSAIGANKSKL</sequence>
<protein>
    <submittedName>
        <fullName evidence="1">Uncharacterized protein</fullName>
    </submittedName>
</protein>
<keyword evidence="2" id="KW-1185">Reference proteome</keyword>
<reference evidence="1" key="1">
    <citation type="submission" date="2018-01" db="EMBL/GenBank/DDBJ databases">
        <title>Genomic characterization of Leptospira inadai serogroup Lyme isolated from captured rat in Brazil and comparative analysis with human reference strain.</title>
        <authorList>
            <person name="Moreno L.Z."/>
            <person name="Loureiro A.P."/>
            <person name="Miraglia F."/>
            <person name="Kremer F.S."/>
            <person name="Eslabao M.R."/>
            <person name="Dellagostin O.A."/>
            <person name="Lilenbaum W."/>
            <person name="Moreno A.M."/>
        </authorList>
    </citation>
    <scope>NUCLEOTIDE SEQUENCE [LARGE SCALE GENOMIC DNA]</scope>
    <source>
        <strain evidence="1">M34/99</strain>
    </source>
</reference>
<comment type="caution">
    <text evidence="1">The sequence shown here is derived from an EMBL/GenBank/DDBJ whole genome shotgun (WGS) entry which is preliminary data.</text>
</comment>
<proteinExistence type="predicted"/>
<organism evidence="1 2">
    <name type="scientific">Leptospira inadai serovar Lyme</name>
    <dbReference type="NCBI Taxonomy" id="293084"/>
    <lineage>
        <taxon>Bacteria</taxon>
        <taxon>Pseudomonadati</taxon>
        <taxon>Spirochaetota</taxon>
        <taxon>Spirochaetia</taxon>
        <taxon>Leptospirales</taxon>
        <taxon>Leptospiraceae</taxon>
        <taxon>Leptospira</taxon>
    </lineage>
</organism>
<evidence type="ECO:0000313" key="1">
    <source>
        <dbReference type="EMBL" id="PNV76120.1"/>
    </source>
</evidence>
<dbReference type="Proteomes" id="UP000094669">
    <property type="component" value="Unassembled WGS sequence"/>
</dbReference>
<name>A0ABX4YLG7_9LEPT</name>
<dbReference type="EMBL" id="MCRM02000003">
    <property type="protein sequence ID" value="PNV76120.1"/>
    <property type="molecule type" value="Genomic_DNA"/>
</dbReference>
<accession>A0ABX4YLG7</accession>
<gene>
    <name evidence="1" type="ORF">BES34_003670</name>
</gene>
<evidence type="ECO:0000313" key="2">
    <source>
        <dbReference type="Proteomes" id="UP000094669"/>
    </source>
</evidence>